<evidence type="ECO:0000313" key="2">
    <source>
        <dbReference type="EMBL" id="HIS37243.1"/>
    </source>
</evidence>
<organism evidence="2 3">
    <name type="scientific">Candidatus Scatousia excrementigallinarum</name>
    <dbReference type="NCBI Taxonomy" id="2840935"/>
    <lineage>
        <taxon>Bacteria</taxon>
        <taxon>Candidatus Scatousia</taxon>
    </lineage>
</organism>
<evidence type="ECO:0000256" key="1">
    <source>
        <dbReference type="SAM" id="SignalP"/>
    </source>
</evidence>
<keyword evidence="1" id="KW-0732">Signal</keyword>
<gene>
    <name evidence="2" type="ORF">IAC10_11545</name>
</gene>
<dbReference type="EMBL" id="DVIU01000227">
    <property type="protein sequence ID" value="HIS37243.1"/>
    <property type="molecule type" value="Genomic_DNA"/>
</dbReference>
<accession>A0A9D1F0E2</accession>
<protein>
    <submittedName>
        <fullName evidence="2">Uncharacterized protein</fullName>
    </submittedName>
</protein>
<evidence type="ECO:0000313" key="3">
    <source>
        <dbReference type="Proteomes" id="UP000823928"/>
    </source>
</evidence>
<proteinExistence type="predicted"/>
<name>A0A9D1F0E2_9BACT</name>
<reference evidence="2" key="2">
    <citation type="journal article" date="2021" name="PeerJ">
        <title>Extensive microbial diversity within the chicken gut microbiome revealed by metagenomics and culture.</title>
        <authorList>
            <person name="Gilroy R."/>
            <person name="Ravi A."/>
            <person name="Getino M."/>
            <person name="Pursley I."/>
            <person name="Horton D.L."/>
            <person name="Alikhan N.F."/>
            <person name="Baker D."/>
            <person name="Gharbi K."/>
            <person name="Hall N."/>
            <person name="Watson M."/>
            <person name="Adriaenssens E.M."/>
            <person name="Foster-Nyarko E."/>
            <person name="Jarju S."/>
            <person name="Secka A."/>
            <person name="Antonio M."/>
            <person name="Oren A."/>
            <person name="Chaudhuri R.R."/>
            <person name="La Ragione R."/>
            <person name="Hildebrand F."/>
            <person name="Pallen M.J."/>
        </authorList>
    </citation>
    <scope>NUCLEOTIDE SEQUENCE</scope>
    <source>
        <strain evidence="2">6276</strain>
    </source>
</reference>
<dbReference type="AlphaFoldDB" id="A0A9D1F0E2"/>
<dbReference type="Proteomes" id="UP000823928">
    <property type="component" value="Unassembled WGS sequence"/>
</dbReference>
<comment type="caution">
    <text evidence="2">The sequence shown here is derived from an EMBL/GenBank/DDBJ whole genome shotgun (WGS) entry which is preliminary data.</text>
</comment>
<feature type="chain" id="PRO_5039236226" evidence="1">
    <location>
        <begin position="20"/>
        <end position="106"/>
    </location>
</feature>
<sequence length="106" mass="11662">MKNIAILLCLLGFASSAFAAGTEIIMPEGGFQALDNPVMTESEYKESLRHGKKSKTMVEPQETKTYEKKVKFGSQNLNSPNAYWNHGRVNFGTGNFGNGAAGMNRW</sequence>
<reference evidence="2" key="1">
    <citation type="submission" date="2020-10" db="EMBL/GenBank/DDBJ databases">
        <authorList>
            <person name="Gilroy R."/>
        </authorList>
    </citation>
    <scope>NUCLEOTIDE SEQUENCE</scope>
    <source>
        <strain evidence="2">6276</strain>
    </source>
</reference>
<feature type="signal peptide" evidence="1">
    <location>
        <begin position="1"/>
        <end position="19"/>
    </location>
</feature>